<evidence type="ECO:0000256" key="3">
    <source>
        <dbReference type="ARBA" id="ARBA00008919"/>
    </source>
</evidence>
<evidence type="ECO:0000256" key="5">
    <source>
        <dbReference type="ARBA" id="ARBA00022679"/>
    </source>
</evidence>
<keyword evidence="7" id="KW-0735">Signal-anchor</keyword>
<sequence>MGLVSNLRGSRTQEGLPLSDELPSSSSVPNKRKWSNLVPLVVALVVIAEISFLGRLDIAKNAAFSDSWSDMFYKSHSSDGVAVAGDRNSATEGCEEWLEREDTVVYSRDFRKDPIWVSGNEQEWKTCDVSCMFGLHPSKKPDAAFSLPQESGVASVLRSMESATYYPDNNIAQARRRGYDIVMTTSLSSDVPVGYFSWAEYDIMAPVMPKTEKALAAAFISNCDARNFRLGALVGLEKANIEIDSYGGCHRNRNGEVDKVEALKRYKFSLAFENSNEEDYVTEKFFQSLVAGTIPVVVGAPNIEDFAPSPGSVLHIKELADVQSVAKRMKYLAENPDAYNRSLRWKYEGPSDSFKALLDMAAVHSSCRLCIHLATVIREKEEKSLDFKKRPCKCIRGSETVYHLYVRERGRFETHSIFLRLDNLTQKALEAVVVMKFKSQKHVPIWKQERPESIRGGDELKVYRIYPVGLTQRQALYSFKFERDADLKSHIQTNPCAKFEVIFV</sequence>
<keyword evidence="4 13" id="KW-0328">Glycosyltransferase</keyword>
<protein>
    <recommendedName>
        <fullName evidence="13">Fucosyltransferase</fullName>
        <ecNumber evidence="13">2.4.1.-</ecNumber>
    </recommendedName>
</protein>
<dbReference type="GO" id="GO:0032580">
    <property type="term" value="C:Golgi cisterna membrane"/>
    <property type="evidence" value="ECO:0007669"/>
    <property type="project" value="UniProtKB-SubCell"/>
</dbReference>
<proteinExistence type="inferred from homology"/>
<comment type="similarity">
    <text evidence="3 13">Belongs to the glycosyltransferase 10 family.</text>
</comment>
<keyword evidence="8" id="KW-1133">Transmembrane helix</keyword>
<dbReference type="AlphaFoldDB" id="A0A9W7I653"/>
<evidence type="ECO:0000259" key="15">
    <source>
        <dbReference type="Pfam" id="PF00852"/>
    </source>
</evidence>
<dbReference type="InterPro" id="IPR001503">
    <property type="entry name" value="Glyco_trans_10"/>
</dbReference>
<feature type="domain" description="Fucosyltransferase C-terminal" evidence="15">
    <location>
        <begin position="212"/>
        <end position="378"/>
    </location>
</feature>
<keyword evidence="10" id="KW-0472">Membrane</keyword>
<evidence type="ECO:0000256" key="11">
    <source>
        <dbReference type="ARBA" id="ARBA00023180"/>
    </source>
</evidence>
<evidence type="ECO:0000256" key="14">
    <source>
        <dbReference type="SAM" id="MobiDB-lite"/>
    </source>
</evidence>
<comment type="pathway">
    <text evidence="2">Protein modification; protein glycosylation.</text>
</comment>
<keyword evidence="17" id="KW-1185">Reference proteome</keyword>
<evidence type="ECO:0000256" key="1">
    <source>
        <dbReference type="ARBA" id="ARBA00004447"/>
    </source>
</evidence>
<evidence type="ECO:0000256" key="13">
    <source>
        <dbReference type="RuleBase" id="RU003832"/>
    </source>
</evidence>
<dbReference type="EMBL" id="BSYR01000022">
    <property type="protein sequence ID" value="GMI88240.1"/>
    <property type="molecule type" value="Genomic_DNA"/>
</dbReference>
<keyword evidence="11" id="KW-0325">Glycoprotein</keyword>
<dbReference type="Pfam" id="PF00852">
    <property type="entry name" value="Glyco_transf_10"/>
    <property type="match status" value="1"/>
</dbReference>
<dbReference type="GO" id="GO:0071555">
    <property type="term" value="P:cell wall organization"/>
    <property type="evidence" value="ECO:0007669"/>
    <property type="project" value="UniProtKB-KW"/>
</dbReference>
<dbReference type="InterPro" id="IPR055270">
    <property type="entry name" value="Glyco_tran_10_C"/>
</dbReference>
<organism evidence="16 17">
    <name type="scientific">Hibiscus trionum</name>
    <name type="common">Flower of an hour</name>
    <dbReference type="NCBI Taxonomy" id="183268"/>
    <lineage>
        <taxon>Eukaryota</taxon>
        <taxon>Viridiplantae</taxon>
        <taxon>Streptophyta</taxon>
        <taxon>Embryophyta</taxon>
        <taxon>Tracheophyta</taxon>
        <taxon>Spermatophyta</taxon>
        <taxon>Magnoliopsida</taxon>
        <taxon>eudicotyledons</taxon>
        <taxon>Gunneridae</taxon>
        <taxon>Pentapetalae</taxon>
        <taxon>rosids</taxon>
        <taxon>malvids</taxon>
        <taxon>Malvales</taxon>
        <taxon>Malvaceae</taxon>
        <taxon>Malvoideae</taxon>
        <taxon>Hibiscus</taxon>
    </lineage>
</organism>
<keyword evidence="6 13" id="KW-0812">Transmembrane</keyword>
<feature type="compositionally biased region" description="Low complexity" evidence="14">
    <location>
        <begin position="16"/>
        <end position="29"/>
    </location>
</feature>
<dbReference type="SUPFAM" id="SSF53756">
    <property type="entry name" value="UDP-Glycosyltransferase/glycogen phosphorylase"/>
    <property type="match status" value="1"/>
</dbReference>
<keyword evidence="9 13" id="KW-0333">Golgi apparatus</keyword>
<dbReference type="Proteomes" id="UP001165190">
    <property type="component" value="Unassembled WGS sequence"/>
</dbReference>
<evidence type="ECO:0000256" key="4">
    <source>
        <dbReference type="ARBA" id="ARBA00022676"/>
    </source>
</evidence>
<name>A0A9W7I653_HIBTR</name>
<evidence type="ECO:0000256" key="12">
    <source>
        <dbReference type="ARBA" id="ARBA00023316"/>
    </source>
</evidence>
<dbReference type="OrthoDB" id="427096at2759"/>
<evidence type="ECO:0000256" key="7">
    <source>
        <dbReference type="ARBA" id="ARBA00022968"/>
    </source>
</evidence>
<comment type="caution">
    <text evidence="16">The sequence shown here is derived from an EMBL/GenBank/DDBJ whole genome shotgun (WGS) entry which is preliminary data.</text>
</comment>
<accession>A0A9W7I653</accession>
<evidence type="ECO:0000256" key="2">
    <source>
        <dbReference type="ARBA" id="ARBA00004922"/>
    </source>
</evidence>
<dbReference type="PANTHER" id="PTHR11929">
    <property type="entry name" value="ALPHA- 1,3 -FUCOSYLTRANSFERASE"/>
    <property type="match status" value="1"/>
</dbReference>
<reference evidence="16" key="1">
    <citation type="submission" date="2023-05" db="EMBL/GenBank/DDBJ databases">
        <title>Genome and transcriptome analyses reveal genes involved in the formation of fine ridges on petal epidermal cells in Hibiscus trionum.</title>
        <authorList>
            <person name="Koshimizu S."/>
            <person name="Masuda S."/>
            <person name="Ishii T."/>
            <person name="Shirasu K."/>
            <person name="Hoshino A."/>
            <person name="Arita M."/>
        </authorList>
    </citation>
    <scope>NUCLEOTIDE SEQUENCE</scope>
    <source>
        <strain evidence="16">Hamamatsu line</strain>
    </source>
</reference>
<dbReference type="GO" id="GO:0008417">
    <property type="term" value="F:fucosyltransferase activity"/>
    <property type="evidence" value="ECO:0007669"/>
    <property type="project" value="InterPro"/>
</dbReference>
<comment type="subcellular location">
    <subcellularLocation>
        <location evidence="1 13">Golgi apparatus</location>
        <location evidence="1 13">Golgi stack membrane</location>
        <topology evidence="1 13">Single-pass type II membrane protein</topology>
    </subcellularLocation>
</comment>
<evidence type="ECO:0000256" key="10">
    <source>
        <dbReference type="ARBA" id="ARBA00023136"/>
    </source>
</evidence>
<dbReference type="InterPro" id="IPR038577">
    <property type="entry name" value="GT10-like_C_sf"/>
</dbReference>
<gene>
    <name evidence="16" type="ORF">HRI_002493300</name>
</gene>
<keyword evidence="5 13" id="KW-0808">Transferase</keyword>
<dbReference type="EC" id="2.4.1.-" evidence="13"/>
<evidence type="ECO:0000256" key="8">
    <source>
        <dbReference type="ARBA" id="ARBA00022989"/>
    </source>
</evidence>
<dbReference type="PANTHER" id="PTHR11929:SF220">
    <property type="entry name" value="FUCOSYLTRANSFERASE"/>
    <property type="match status" value="1"/>
</dbReference>
<keyword evidence="12" id="KW-0961">Cell wall biogenesis/degradation</keyword>
<evidence type="ECO:0000313" key="17">
    <source>
        <dbReference type="Proteomes" id="UP001165190"/>
    </source>
</evidence>
<dbReference type="FunFam" id="3.40.50.11660:FF:000005">
    <property type="entry name" value="Glycoprotein 3-alpha-L-fucosyltransferase A"/>
    <property type="match status" value="1"/>
</dbReference>
<dbReference type="Gene3D" id="3.40.50.11660">
    <property type="entry name" value="Glycosyl transferase family 10, C-terminal domain"/>
    <property type="match status" value="1"/>
</dbReference>
<evidence type="ECO:0000256" key="6">
    <source>
        <dbReference type="ARBA" id="ARBA00022692"/>
    </source>
</evidence>
<evidence type="ECO:0000313" key="16">
    <source>
        <dbReference type="EMBL" id="GMI88240.1"/>
    </source>
</evidence>
<evidence type="ECO:0000256" key="9">
    <source>
        <dbReference type="ARBA" id="ARBA00023034"/>
    </source>
</evidence>
<feature type="region of interest" description="Disordered" evidence="14">
    <location>
        <begin position="1"/>
        <end position="30"/>
    </location>
</feature>